<feature type="binding site" evidence="2">
    <location>
        <begin position="102"/>
        <end position="105"/>
    </location>
    <ligand>
        <name>substrate</name>
    </ligand>
</feature>
<dbReference type="Gene3D" id="3.40.50.1360">
    <property type="match status" value="1"/>
</dbReference>
<proteinExistence type="inferred from homology"/>
<comment type="caution">
    <text evidence="3">The sequence shown here is derived from an EMBL/GenBank/DDBJ whole genome shotgun (WGS) entry which is preliminary data.</text>
</comment>
<feature type="active site" description="Proton acceptor" evidence="2">
    <location>
        <position position="111"/>
    </location>
</feature>
<evidence type="ECO:0000256" key="2">
    <source>
        <dbReference type="HAMAP-Rule" id="MF_00170"/>
    </source>
</evidence>
<dbReference type="Gene3D" id="3.30.70.260">
    <property type="match status" value="1"/>
</dbReference>
<keyword evidence="4" id="KW-1185">Reference proteome</keyword>
<dbReference type="InterPro" id="IPR004788">
    <property type="entry name" value="Ribose5P_isomerase_type_A"/>
</dbReference>
<evidence type="ECO:0000313" key="3">
    <source>
        <dbReference type="EMBL" id="GGN90781.1"/>
    </source>
</evidence>
<dbReference type="EC" id="5.3.1.6" evidence="2"/>
<feature type="binding site" evidence="2">
    <location>
        <begin position="89"/>
        <end position="92"/>
    </location>
    <ligand>
        <name>substrate</name>
    </ligand>
</feature>
<feature type="binding site" evidence="2">
    <location>
        <position position="129"/>
    </location>
    <ligand>
        <name>substrate</name>
    </ligand>
</feature>
<comment type="catalytic activity">
    <reaction evidence="2">
        <text>aldehydo-D-ribose 5-phosphate = D-ribulose 5-phosphate</text>
        <dbReference type="Rhea" id="RHEA:14657"/>
        <dbReference type="ChEBI" id="CHEBI:58121"/>
        <dbReference type="ChEBI" id="CHEBI:58273"/>
        <dbReference type="EC" id="5.3.1.6"/>
    </reaction>
</comment>
<dbReference type="GO" id="GO:0016853">
    <property type="term" value="F:isomerase activity"/>
    <property type="evidence" value="ECO:0007669"/>
    <property type="project" value="UniProtKB-KW"/>
</dbReference>
<dbReference type="SUPFAM" id="SSF100950">
    <property type="entry name" value="NagB/RpiA/CoA transferase-like"/>
    <property type="match status" value="1"/>
</dbReference>
<sequence length="238" mass="25531">MSNRDGVVEMNTKKLAAERAVEAIEDGMTVGLGTGSTAYYAIEKLGERVKEGLNIRAVATSKRSEEQARGLGISIVPFAEVGQIDITIDGADEVDRSLQLIKGGGGALLREKIVAARSDKMFVIVGEDKLVDTLGAFPLPVEIIPFAHEWTLDALKALQLNPELRMENGELYITDNGNYIADCRSISIPDPASLHAQLNAIPGVVENGLFVDMAHTVIVGREDGSIDTIIRSSLADSE</sequence>
<dbReference type="Proteomes" id="UP000606653">
    <property type="component" value="Unassembled WGS sequence"/>
</dbReference>
<dbReference type="CDD" id="cd01398">
    <property type="entry name" value="RPI_A"/>
    <property type="match status" value="1"/>
</dbReference>
<reference evidence="4" key="1">
    <citation type="journal article" date="2019" name="Int. J. Syst. Evol. Microbiol.">
        <title>The Global Catalogue of Microorganisms (GCM) 10K type strain sequencing project: providing services to taxonomists for standard genome sequencing and annotation.</title>
        <authorList>
            <consortium name="The Broad Institute Genomics Platform"/>
            <consortium name="The Broad Institute Genome Sequencing Center for Infectious Disease"/>
            <person name="Wu L."/>
            <person name="Ma J."/>
        </authorList>
    </citation>
    <scope>NUCLEOTIDE SEQUENCE [LARGE SCALE GENOMIC DNA]</scope>
    <source>
        <strain evidence="4">CGMCC 1.6964</strain>
    </source>
</reference>
<comment type="subunit">
    <text evidence="2">Homodimer.</text>
</comment>
<dbReference type="PANTHER" id="PTHR11934">
    <property type="entry name" value="RIBOSE-5-PHOSPHATE ISOMERASE"/>
    <property type="match status" value="1"/>
</dbReference>
<protein>
    <recommendedName>
        <fullName evidence="2">Ribose-5-phosphate isomerase A</fullName>
        <ecNumber evidence="2">5.3.1.6</ecNumber>
    </recommendedName>
    <alternativeName>
        <fullName evidence="2">Phosphoriboisomerase A</fullName>
        <shortName evidence="2">PRI</shortName>
    </alternativeName>
</protein>
<gene>
    <name evidence="2 3" type="primary">rpiA</name>
    <name evidence="3" type="ORF">GCM10010969_01610</name>
</gene>
<dbReference type="NCBIfam" id="NF001924">
    <property type="entry name" value="PRK00702.1"/>
    <property type="match status" value="1"/>
</dbReference>
<comment type="similarity">
    <text evidence="2">Belongs to the ribose 5-phosphate isomerase family.</text>
</comment>
<organism evidence="3 4">
    <name type="scientific">Saccharibacillus kuerlensis</name>
    <dbReference type="NCBI Taxonomy" id="459527"/>
    <lineage>
        <taxon>Bacteria</taxon>
        <taxon>Bacillati</taxon>
        <taxon>Bacillota</taxon>
        <taxon>Bacilli</taxon>
        <taxon>Bacillales</taxon>
        <taxon>Paenibacillaceae</taxon>
        <taxon>Saccharibacillus</taxon>
    </lineage>
</organism>
<feature type="binding site" evidence="2">
    <location>
        <begin position="34"/>
        <end position="37"/>
    </location>
    <ligand>
        <name>substrate</name>
    </ligand>
</feature>
<dbReference type="PANTHER" id="PTHR11934:SF0">
    <property type="entry name" value="RIBOSE-5-PHOSPHATE ISOMERASE"/>
    <property type="match status" value="1"/>
</dbReference>
<dbReference type="NCBIfam" id="TIGR00021">
    <property type="entry name" value="rpiA"/>
    <property type="match status" value="1"/>
</dbReference>
<dbReference type="Pfam" id="PF06026">
    <property type="entry name" value="Rib_5-P_isom_A"/>
    <property type="match status" value="1"/>
</dbReference>
<dbReference type="InterPro" id="IPR037171">
    <property type="entry name" value="NagB/RpiA_transferase-like"/>
</dbReference>
<comment type="function">
    <text evidence="2">Catalyzes the reversible conversion of ribose-5-phosphate to ribulose 5-phosphate.</text>
</comment>
<evidence type="ECO:0000313" key="4">
    <source>
        <dbReference type="Proteomes" id="UP000606653"/>
    </source>
</evidence>
<name>A0ABQ2KS97_9BACL</name>
<dbReference type="HAMAP" id="MF_00170">
    <property type="entry name" value="Rib_5P_isom_A"/>
    <property type="match status" value="1"/>
</dbReference>
<dbReference type="SUPFAM" id="SSF75445">
    <property type="entry name" value="D-ribose-5-phosphate isomerase (RpiA), lid domain"/>
    <property type="match status" value="1"/>
</dbReference>
<dbReference type="EMBL" id="BMLN01000001">
    <property type="protein sequence ID" value="GGN90781.1"/>
    <property type="molecule type" value="Genomic_DNA"/>
</dbReference>
<comment type="pathway">
    <text evidence="2">Carbohydrate degradation; pentose phosphate pathway; D-ribose 5-phosphate from D-ribulose 5-phosphate (non-oxidative stage): step 1/1.</text>
</comment>
<accession>A0ABQ2KS97</accession>
<dbReference type="InterPro" id="IPR020672">
    <property type="entry name" value="Ribose5P_isomerase_typA_subgr"/>
</dbReference>
<evidence type="ECO:0000256" key="1">
    <source>
        <dbReference type="ARBA" id="ARBA00023235"/>
    </source>
</evidence>
<keyword evidence="1 2" id="KW-0413">Isomerase</keyword>